<accession>A0A9N8YKA1</accession>
<dbReference type="Gene3D" id="1.10.30.10">
    <property type="entry name" value="High mobility group box domain"/>
    <property type="match status" value="1"/>
</dbReference>
<feature type="compositionally biased region" description="Polar residues" evidence="2">
    <location>
        <begin position="115"/>
        <end position="137"/>
    </location>
</feature>
<dbReference type="CDD" id="cd00084">
    <property type="entry name" value="HMG-box_SF"/>
    <property type="match status" value="1"/>
</dbReference>
<keyword evidence="1" id="KW-0238">DNA-binding</keyword>
<reference evidence="4" key="1">
    <citation type="submission" date="2021-06" db="EMBL/GenBank/DDBJ databases">
        <authorList>
            <person name="Kallberg Y."/>
            <person name="Tangrot J."/>
            <person name="Rosling A."/>
        </authorList>
    </citation>
    <scope>NUCLEOTIDE SEQUENCE</scope>
    <source>
        <strain evidence="4">CL551</strain>
    </source>
</reference>
<dbReference type="InterPro" id="IPR036910">
    <property type="entry name" value="HMG_box_dom_sf"/>
</dbReference>
<feature type="region of interest" description="Disordered" evidence="2">
    <location>
        <begin position="433"/>
        <end position="489"/>
    </location>
</feature>
<comment type="caution">
    <text evidence="4">The sequence shown here is derived from an EMBL/GenBank/DDBJ whole genome shotgun (WGS) entry which is preliminary data.</text>
</comment>
<dbReference type="EMBL" id="CAJVPV010000014">
    <property type="protein sequence ID" value="CAG8438205.1"/>
    <property type="molecule type" value="Genomic_DNA"/>
</dbReference>
<dbReference type="SMART" id="SM00398">
    <property type="entry name" value="HMG"/>
    <property type="match status" value="1"/>
</dbReference>
<feature type="region of interest" description="Disordered" evidence="2">
    <location>
        <begin position="546"/>
        <end position="566"/>
    </location>
</feature>
<feature type="compositionally biased region" description="Polar residues" evidence="2">
    <location>
        <begin position="478"/>
        <end position="489"/>
    </location>
</feature>
<feature type="compositionally biased region" description="Basic residues" evidence="2">
    <location>
        <begin position="211"/>
        <end position="223"/>
    </location>
</feature>
<keyword evidence="1" id="KW-0539">Nucleus</keyword>
<dbReference type="PROSITE" id="PS50118">
    <property type="entry name" value="HMG_BOX_2"/>
    <property type="match status" value="1"/>
</dbReference>
<gene>
    <name evidence="4" type="ORF">AMORRO_LOCUS73</name>
</gene>
<dbReference type="GO" id="GO:0003677">
    <property type="term" value="F:DNA binding"/>
    <property type="evidence" value="ECO:0007669"/>
    <property type="project" value="UniProtKB-UniRule"/>
</dbReference>
<dbReference type="OrthoDB" id="498543at2759"/>
<evidence type="ECO:0000256" key="1">
    <source>
        <dbReference type="PROSITE-ProRule" id="PRU00267"/>
    </source>
</evidence>
<dbReference type="InterPro" id="IPR009071">
    <property type="entry name" value="HMG_box_dom"/>
</dbReference>
<dbReference type="Proteomes" id="UP000789342">
    <property type="component" value="Unassembled WGS sequence"/>
</dbReference>
<feature type="region of interest" description="Disordered" evidence="2">
    <location>
        <begin position="112"/>
        <end position="137"/>
    </location>
</feature>
<feature type="region of interest" description="Disordered" evidence="2">
    <location>
        <begin position="192"/>
        <end position="229"/>
    </location>
</feature>
<sequence>MRRSIFQLPEDITGQQGLTNSVSSESTLMAPVLGQTQFLNTSGLNDNMIVSKQKEVVTVVQNVKSAINQSRSTCNELLQVLPHGLRFDQGPRDQILSTLDSLEEYLEKDDIGEATDNQDSNEHGTTSSPDCQYPCQNSNDNLEPTQIFTENHDTPAEKNAISKMTHEDSFGNSFTEMMDSRQSAKDIGNIQNKKKKGDKTIHLNKDSGGAAKKHVQHSGRRYNTRSADGTRRPKIMFDGFVTELPEKRKLIVEFEQRKCEKWDKSNKTVSGKVDGFHFKQNYGDETPQTSGEVNMLATIEETEQPVKLPTIPKGSFGYFFEDFYKEYKVKKPDHPLNQVMKYAGLEWRGMSEDEKKKYRDRQNAARIRYRNEMKVFNTKYLKTNDNDLKKRFRRNKDKLPKKSLKTKGKLPTSLIKVAERLVETLNKVNGNTSKMFTARPGDQLVTNSQPSYETPGSSTFNKNASENRMQCGKPGPSALSQTNDNAMTESGSCSVEMKAETSLPTVSVIDSIFKHTDGGNESTQSSFFMYPGRKMISQIKNAKRYDSSEQNFENPGVVHKRKRTIH</sequence>
<protein>
    <submittedName>
        <fullName evidence="4">2737_t:CDS:1</fullName>
    </submittedName>
</protein>
<evidence type="ECO:0000256" key="2">
    <source>
        <dbReference type="SAM" id="MobiDB-lite"/>
    </source>
</evidence>
<organism evidence="4 5">
    <name type="scientific">Acaulospora morrowiae</name>
    <dbReference type="NCBI Taxonomy" id="94023"/>
    <lineage>
        <taxon>Eukaryota</taxon>
        <taxon>Fungi</taxon>
        <taxon>Fungi incertae sedis</taxon>
        <taxon>Mucoromycota</taxon>
        <taxon>Glomeromycotina</taxon>
        <taxon>Glomeromycetes</taxon>
        <taxon>Diversisporales</taxon>
        <taxon>Acaulosporaceae</taxon>
        <taxon>Acaulospora</taxon>
    </lineage>
</organism>
<keyword evidence="5" id="KW-1185">Reference proteome</keyword>
<name>A0A9N8YKA1_9GLOM</name>
<dbReference type="Pfam" id="PF00505">
    <property type="entry name" value="HMG_box"/>
    <property type="match status" value="1"/>
</dbReference>
<dbReference type="SUPFAM" id="SSF47095">
    <property type="entry name" value="HMG-box"/>
    <property type="match status" value="1"/>
</dbReference>
<evidence type="ECO:0000313" key="4">
    <source>
        <dbReference type="EMBL" id="CAG8438205.1"/>
    </source>
</evidence>
<dbReference type="AlphaFoldDB" id="A0A9N8YKA1"/>
<evidence type="ECO:0000259" key="3">
    <source>
        <dbReference type="PROSITE" id="PS50118"/>
    </source>
</evidence>
<dbReference type="GO" id="GO:0005634">
    <property type="term" value="C:nucleus"/>
    <property type="evidence" value="ECO:0007669"/>
    <property type="project" value="UniProtKB-UniRule"/>
</dbReference>
<feature type="domain" description="HMG box" evidence="3">
    <location>
        <begin position="309"/>
        <end position="377"/>
    </location>
</feature>
<evidence type="ECO:0000313" key="5">
    <source>
        <dbReference type="Proteomes" id="UP000789342"/>
    </source>
</evidence>
<feature type="compositionally biased region" description="Polar residues" evidence="2">
    <location>
        <begin position="444"/>
        <end position="468"/>
    </location>
</feature>
<feature type="DNA-binding region" description="HMG box" evidence="1">
    <location>
        <begin position="309"/>
        <end position="377"/>
    </location>
</feature>
<proteinExistence type="predicted"/>